<dbReference type="SUPFAM" id="SSF53167">
    <property type="entry name" value="Purine and uridine phosphorylases"/>
    <property type="match status" value="1"/>
</dbReference>
<dbReference type="InterPro" id="IPR000845">
    <property type="entry name" value="Nucleoside_phosphorylase_d"/>
</dbReference>
<dbReference type="Pfam" id="PF01048">
    <property type="entry name" value="PNP_UDP_1"/>
    <property type="match status" value="1"/>
</dbReference>
<dbReference type="InterPro" id="IPR053137">
    <property type="entry name" value="NLR-like"/>
</dbReference>
<gene>
    <name evidence="3" type="ORF">BDV34DRAFT_204073</name>
</gene>
<dbReference type="GO" id="GO:0003824">
    <property type="term" value="F:catalytic activity"/>
    <property type="evidence" value="ECO:0007669"/>
    <property type="project" value="InterPro"/>
</dbReference>
<dbReference type="InterPro" id="IPR035994">
    <property type="entry name" value="Nucleoside_phosphorylase_sf"/>
</dbReference>
<evidence type="ECO:0000313" key="3">
    <source>
        <dbReference type="EMBL" id="KAB8200769.1"/>
    </source>
</evidence>
<dbReference type="EMBL" id="ML735035">
    <property type="protein sequence ID" value="KAB8200769.1"/>
    <property type="molecule type" value="Genomic_DNA"/>
</dbReference>
<dbReference type="GO" id="GO:0009116">
    <property type="term" value="P:nucleoside metabolic process"/>
    <property type="evidence" value="ECO:0007669"/>
    <property type="project" value="InterPro"/>
</dbReference>
<proteinExistence type="predicted"/>
<dbReference type="Gene3D" id="3.40.50.1580">
    <property type="entry name" value="Nucleoside phosphorylase domain"/>
    <property type="match status" value="1"/>
</dbReference>
<dbReference type="VEuPathDB" id="FungiDB:BDV34DRAFT_204073"/>
<dbReference type="OMA" id="ANCDRSK"/>
<organism evidence="3 4">
    <name type="scientific">Aspergillus parasiticus</name>
    <dbReference type="NCBI Taxonomy" id="5067"/>
    <lineage>
        <taxon>Eukaryota</taxon>
        <taxon>Fungi</taxon>
        <taxon>Dikarya</taxon>
        <taxon>Ascomycota</taxon>
        <taxon>Pezizomycotina</taxon>
        <taxon>Eurotiomycetes</taxon>
        <taxon>Eurotiomycetidae</taxon>
        <taxon>Eurotiales</taxon>
        <taxon>Aspergillaceae</taxon>
        <taxon>Aspergillus</taxon>
        <taxon>Aspergillus subgen. Circumdati</taxon>
    </lineage>
</organism>
<name>A0A5N6D770_ASPPA</name>
<keyword evidence="4" id="KW-1185">Reference proteome</keyword>
<evidence type="ECO:0000313" key="4">
    <source>
        <dbReference type="Proteomes" id="UP000326532"/>
    </source>
</evidence>
<reference evidence="3 4" key="1">
    <citation type="submission" date="2019-04" db="EMBL/GenBank/DDBJ databases">
        <title>Fungal friends and foes A comparative genomics study of 23 Aspergillus species from section Flavi.</title>
        <authorList>
            <consortium name="DOE Joint Genome Institute"/>
            <person name="Kjaerbolling I."/>
            <person name="Vesth T.C."/>
            <person name="Frisvad J.C."/>
            <person name="Nybo J.L."/>
            <person name="Theobald S."/>
            <person name="Kildgaard S."/>
            <person name="Petersen T.I."/>
            <person name="Kuo A."/>
            <person name="Sato A."/>
            <person name="Lyhne E.K."/>
            <person name="Kogle M.E."/>
            <person name="Wiebenga A."/>
            <person name="Kun R.S."/>
            <person name="Lubbers R.J."/>
            <person name="Makela M.R."/>
            <person name="Barry K."/>
            <person name="Chovatia M."/>
            <person name="Clum A."/>
            <person name="Daum C."/>
            <person name="Haridas S."/>
            <person name="He G."/>
            <person name="LaButti K."/>
            <person name="Lipzen A."/>
            <person name="Mondo S."/>
            <person name="Pangilinan J."/>
            <person name="Riley R."/>
            <person name="Salamov A."/>
            <person name="Simmons B.A."/>
            <person name="Magnuson J.K."/>
            <person name="Henrissat B."/>
            <person name="Mortensen U.H."/>
            <person name="Larsen T.O."/>
            <person name="De vries R.P."/>
            <person name="Grigoriev I.V."/>
            <person name="Machida M."/>
            <person name="Baker S.E."/>
            <person name="Andersen M.R."/>
        </authorList>
    </citation>
    <scope>NUCLEOTIDE SEQUENCE [LARGE SCALE GENOMIC DNA]</scope>
    <source>
        <strain evidence="3 4">CBS 117618</strain>
    </source>
</reference>
<dbReference type="AlphaFoldDB" id="A0A5N6D770"/>
<sequence>MGTMKAQLSHNDYTVGWICALPLEMAAAKAMLDEVHPDLSSSLSDHNTYTLGTMGSHNIVIACLPSGVYGTTSAAIVASQMMSRFPSLRFSLMVGIGGGVPSRDTDIRLGDVVVSKPTKGFGGVVQYDYGKTIRGGRFERTGTLNKPSPLLLTALNKLQAVNLLNGCNLSQHLSRLVAMTSSHTSEFTYPGQEEDQLFHPEYDHMDPRRSCESCDHTQLVNRPIRSSTEPRIHYGLIASSNQVMKDARSRDRLARHLGIICFEMEAAGLMDHFPSLVIRGISDYSDSHKNDKWQGYAAATAAAYSKELLSAVPPVEVAQTDPAEVLLTAASESSRMSPGRSVYSGTFFSGGGPMFLGNQNAGRDINIRTGSHSGDSGF</sequence>
<dbReference type="Proteomes" id="UP000326532">
    <property type="component" value="Unassembled WGS sequence"/>
</dbReference>
<protein>
    <submittedName>
        <fullName evidence="3">Purine and uridine phosphorylase</fullName>
    </submittedName>
</protein>
<evidence type="ECO:0000256" key="1">
    <source>
        <dbReference type="SAM" id="MobiDB-lite"/>
    </source>
</evidence>
<evidence type="ECO:0000259" key="2">
    <source>
        <dbReference type="Pfam" id="PF01048"/>
    </source>
</evidence>
<feature type="compositionally biased region" description="Polar residues" evidence="1">
    <location>
        <begin position="368"/>
        <end position="378"/>
    </location>
</feature>
<feature type="domain" description="Nucleoside phosphorylase" evidence="2">
    <location>
        <begin position="15"/>
        <end position="302"/>
    </location>
</feature>
<dbReference type="PANTHER" id="PTHR46082">
    <property type="entry name" value="ATP/GTP-BINDING PROTEIN-RELATED"/>
    <property type="match status" value="1"/>
</dbReference>
<feature type="region of interest" description="Disordered" evidence="1">
    <location>
        <begin position="359"/>
        <end position="378"/>
    </location>
</feature>
<accession>A0A5N6D770</accession>
<dbReference type="PANTHER" id="PTHR46082:SF11">
    <property type="entry name" value="AAA+ ATPASE DOMAIN-CONTAINING PROTEIN-RELATED"/>
    <property type="match status" value="1"/>
</dbReference>